<dbReference type="InterPro" id="IPR050745">
    <property type="entry name" value="Multifunctional_regulatory"/>
</dbReference>
<dbReference type="Pfam" id="PF00023">
    <property type="entry name" value="Ank"/>
    <property type="match status" value="1"/>
</dbReference>
<feature type="domain" description="Azaphilone pigments biosynthesis cluster protein L N-terminal" evidence="4">
    <location>
        <begin position="4"/>
        <end position="182"/>
    </location>
</feature>
<evidence type="ECO:0000313" key="5">
    <source>
        <dbReference type="EMBL" id="WEW57922.1"/>
    </source>
</evidence>
<dbReference type="Pfam" id="PF13637">
    <property type="entry name" value="Ank_4"/>
    <property type="match status" value="1"/>
</dbReference>
<dbReference type="PROSITE" id="PS50297">
    <property type="entry name" value="ANK_REP_REGION"/>
    <property type="match status" value="1"/>
</dbReference>
<name>A0AAF0DI13_9EURO</name>
<sequence length="724" mass="81165">MAEFASAIFGLIAVGAKTSNSLYTLIDTFRDAPNEILALSDEVTDFRKMLSSLLEVNDLGEWTPEEHDTAKICLKGAVKNGQHVIENIQALINRVRKERLEKDGETQVNRFQWMRIVKKAKKLQELLRVQKSAMCNFIALRTLYDPKEWNLDILSNLTIYRKCSARHGLHVTRLEMKMDMVLKNQLSLMEKQKGFPNESDIKQERDDVTDQVMSKLPRSHDQQTILSEWSANASSRKTAFPHSLSMKTSISCHRPNAPKEKRAAPFSLPNTPTATPLSCLEDCRCQCHFRSVIRSPRLLSNCLGDIILGFCNLPWAVSRFSQCDEQTCRRKRAPKTEVKYFLPSWFGYAVANFKVDFAVRFLPLNVRVRTLNTIPYDSPILVCTQEGNLEGIIRLLQSGAASLYDVDPYGLGLLYYASYYCWRSSGKDVAVRTCQFLLDIGADTDMEDERGSTPLDTLIGDTLVSLAMKHRGMPDSSDFEHITQLFGKSGLELVADFVKVSNFATIHKVLLGIEGDHKTLNDYLGKSESTMLLTDSIDIPDSTGRSALAWAVEYGWANATRILLKHGANPHQLVRSSGVVSPLLHLAIAMPVSASTDNGSLDVVRELLKAGADINAVDHENWTPLHVAASWNNYDIIRELVTFGGDALDLDLVTNDNQSAMDLSLNGGINERVQDVLKNRELVDEHIIGAEDRTRSEGHRHAGNEDFDCEGEEFFDSEEVWSCV</sequence>
<keyword evidence="2 3" id="KW-0040">ANK repeat</keyword>
<evidence type="ECO:0000259" key="4">
    <source>
        <dbReference type="Pfam" id="PF17111"/>
    </source>
</evidence>
<proteinExistence type="predicted"/>
<keyword evidence="6" id="KW-1185">Reference proteome</keyword>
<dbReference type="Pfam" id="PF17111">
    <property type="entry name" value="PigL_N"/>
    <property type="match status" value="1"/>
</dbReference>
<evidence type="ECO:0000256" key="2">
    <source>
        <dbReference type="ARBA" id="ARBA00023043"/>
    </source>
</evidence>
<accession>A0AAF0DI13</accession>
<feature type="repeat" description="ANK" evidence="3">
    <location>
        <begin position="620"/>
        <end position="652"/>
    </location>
</feature>
<dbReference type="PANTHER" id="PTHR24189:SF50">
    <property type="entry name" value="ANKYRIN REPEAT AND SOCS BOX PROTEIN 2"/>
    <property type="match status" value="1"/>
</dbReference>
<keyword evidence="1" id="KW-0677">Repeat</keyword>
<evidence type="ECO:0000256" key="3">
    <source>
        <dbReference type="PROSITE-ProRule" id="PRU00023"/>
    </source>
</evidence>
<evidence type="ECO:0000313" key="6">
    <source>
        <dbReference type="Proteomes" id="UP001219355"/>
    </source>
</evidence>
<dbReference type="InterPro" id="IPR002110">
    <property type="entry name" value="Ankyrin_rpt"/>
</dbReference>
<feature type="repeat" description="ANK" evidence="3">
    <location>
        <begin position="591"/>
        <end position="619"/>
    </location>
</feature>
<protein>
    <recommendedName>
        <fullName evidence="4">Azaphilone pigments biosynthesis cluster protein L N-terminal domain-containing protein</fullName>
    </recommendedName>
</protein>
<dbReference type="AlphaFoldDB" id="A0AAF0DI13"/>
<dbReference type="PANTHER" id="PTHR24189">
    <property type="entry name" value="MYOTROPHIN"/>
    <property type="match status" value="1"/>
</dbReference>
<dbReference type="InterPro" id="IPR031348">
    <property type="entry name" value="PigL_N"/>
</dbReference>
<reference evidence="5" key="1">
    <citation type="submission" date="2023-03" db="EMBL/GenBank/DDBJ databases">
        <title>Emydomyces testavorans Genome Sequence.</title>
        <authorList>
            <person name="Hoyer L."/>
        </authorList>
    </citation>
    <scope>NUCLEOTIDE SEQUENCE</scope>
    <source>
        <strain evidence="5">16-2883</strain>
    </source>
</reference>
<organism evidence="5 6">
    <name type="scientific">Emydomyces testavorans</name>
    <dbReference type="NCBI Taxonomy" id="2070801"/>
    <lineage>
        <taxon>Eukaryota</taxon>
        <taxon>Fungi</taxon>
        <taxon>Dikarya</taxon>
        <taxon>Ascomycota</taxon>
        <taxon>Pezizomycotina</taxon>
        <taxon>Eurotiomycetes</taxon>
        <taxon>Eurotiomycetidae</taxon>
        <taxon>Onygenales</taxon>
        <taxon>Nannizziopsiaceae</taxon>
        <taxon>Emydomyces</taxon>
    </lineage>
</organism>
<dbReference type="Gene3D" id="1.25.40.20">
    <property type="entry name" value="Ankyrin repeat-containing domain"/>
    <property type="match status" value="2"/>
</dbReference>
<dbReference type="Proteomes" id="UP001219355">
    <property type="component" value="Chromosome 2"/>
</dbReference>
<evidence type="ECO:0000256" key="1">
    <source>
        <dbReference type="ARBA" id="ARBA00022737"/>
    </source>
</evidence>
<dbReference type="InterPro" id="IPR036770">
    <property type="entry name" value="Ankyrin_rpt-contain_sf"/>
</dbReference>
<gene>
    <name evidence="5" type="ORF">PRK78_003389</name>
</gene>
<dbReference type="SMART" id="SM00248">
    <property type="entry name" value="ANK"/>
    <property type="match status" value="5"/>
</dbReference>
<dbReference type="PROSITE" id="PS50088">
    <property type="entry name" value="ANK_REPEAT"/>
    <property type="match status" value="2"/>
</dbReference>
<dbReference type="EMBL" id="CP120628">
    <property type="protein sequence ID" value="WEW57922.1"/>
    <property type="molecule type" value="Genomic_DNA"/>
</dbReference>
<dbReference type="SUPFAM" id="SSF48403">
    <property type="entry name" value="Ankyrin repeat"/>
    <property type="match status" value="2"/>
</dbReference>